<dbReference type="OrthoDB" id="6435947at2759"/>
<evidence type="ECO:0000313" key="1">
    <source>
        <dbReference type="EMBL" id="GFT66192.1"/>
    </source>
</evidence>
<dbReference type="AlphaFoldDB" id="A0A8X6TX46"/>
<name>A0A8X6TX46_NEPPI</name>
<accession>A0A8X6TX46</accession>
<dbReference type="EMBL" id="BMAW01020056">
    <property type="protein sequence ID" value="GFT66192.1"/>
    <property type="molecule type" value="Genomic_DNA"/>
</dbReference>
<keyword evidence="2" id="KW-1185">Reference proteome</keyword>
<comment type="caution">
    <text evidence="1">The sequence shown here is derived from an EMBL/GenBank/DDBJ whole genome shotgun (WGS) entry which is preliminary data.</text>
</comment>
<protein>
    <submittedName>
        <fullName evidence="1">Integrase catalytic domain-containing protein</fullName>
    </submittedName>
</protein>
<dbReference type="PANTHER" id="PTHR47331:SF1">
    <property type="entry name" value="GAG-LIKE PROTEIN"/>
    <property type="match status" value="1"/>
</dbReference>
<dbReference type="PANTHER" id="PTHR47331">
    <property type="entry name" value="PHD-TYPE DOMAIN-CONTAINING PROTEIN"/>
    <property type="match status" value="1"/>
</dbReference>
<organism evidence="1 2">
    <name type="scientific">Nephila pilipes</name>
    <name type="common">Giant wood spider</name>
    <name type="synonym">Nephila maculata</name>
    <dbReference type="NCBI Taxonomy" id="299642"/>
    <lineage>
        <taxon>Eukaryota</taxon>
        <taxon>Metazoa</taxon>
        <taxon>Ecdysozoa</taxon>
        <taxon>Arthropoda</taxon>
        <taxon>Chelicerata</taxon>
        <taxon>Arachnida</taxon>
        <taxon>Araneae</taxon>
        <taxon>Araneomorphae</taxon>
        <taxon>Entelegynae</taxon>
        <taxon>Araneoidea</taxon>
        <taxon>Nephilidae</taxon>
        <taxon>Nephila</taxon>
    </lineage>
</organism>
<sequence length="125" mass="14821">MKQEEGRLSKIAITEISKERLKSTFKKLFQKNQFDDYETVFNQWIEDGVIEDNPFNEIEEKSHYLPHRGVFKELSTMKVRPVFDASCRGKNSSSLNNCLEKGQNLLEEIFSNLLRFRKEKNRRCV</sequence>
<dbReference type="Proteomes" id="UP000887013">
    <property type="component" value="Unassembled WGS sequence"/>
</dbReference>
<evidence type="ECO:0000313" key="2">
    <source>
        <dbReference type="Proteomes" id="UP000887013"/>
    </source>
</evidence>
<proteinExistence type="predicted"/>
<gene>
    <name evidence="1" type="primary">AVEN_271701_1</name>
    <name evidence="1" type="ORF">NPIL_283181</name>
</gene>
<reference evidence="1" key="1">
    <citation type="submission" date="2020-08" db="EMBL/GenBank/DDBJ databases">
        <title>Multicomponent nature underlies the extraordinary mechanical properties of spider dragline silk.</title>
        <authorList>
            <person name="Kono N."/>
            <person name="Nakamura H."/>
            <person name="Mori M."/>
            <person name="Yoshida Y."/>
            <person name="Ohtoshi R."/>
            <person name="Malay A.D."/>
            <person name="Moran D.A.P."/>
            <person name="Tomita M."/>
            <person name="Numata K."/>
            <person name="Arakawa K."/>
        </authorList>
    </citation>
    <scope>NUCLEOTIDE SEQUENCE</scope>
</reference>